<evidence type="ECO:0000313" key="3">
    <source>
        <dbReference type="EMBL" id="HIU35692.1"/>
    </source>
</evidence>
<organism evidence="3 4">
    <name type="scientific">Candidatus Fimenecus excrementigallinarum</name>
    <dbReference type="NCBI Taxonomy" id="2840816"/>
    <lineage>
        <taxon>Bacteria</taxon>
        <taxon>Bacillati</taxon>
        <taxon>Bacillota</taxon>
        <taxon>Clostridia</taxon>
        <taxon>Candidatus Fimenecus</taxon>
    </lineage>
</organism>
<feature type="domain" description="Phosphatidic acid phosphatase type 2/haloperoxidase" evidence="2">
    <location>
        <begin position="59"/>
        <end position="184"/>
    </location>
</feature>
<dbReference type="PANTHER" id="PTHR14969">
    <property type="entry name" value="SPHINGOSINE-1-PHOSPHATE PHOSPHOHYDROLASE"/>
    <property type="match status" value="1"/>
</dbReference>
<keyword evidence="1" id="KW-1133">Transmembrane helix</keyword>
<keyword evidence="1" id="KW-0812">Transmembrane</keyword>
<reference evidence="3" key="1">
    <citation type="submission" date="2020-10" db="EMBL/GenBank/DDBJ databases">
        <authorList>
            <person name="Gilroy R."/>
        </authorList>
    </citation>
    <scope>NUCLEOTIDE SEQUENCE</scope>
    <source>
        <strain evidence="3">ChiGjej1B1-19959</strain>
    </source>
</reference>
<keyword evidence="1" id="KW-0472">Membrane</keyword>
<evidence type="ECO:0000256" key="1">
    <source>
        <dbReference type="SAM" id="Phobius"/>
    </source>
</evidence>
<sequence length="221" mass="24687">MDFSVFSNFDFSAFQWIQEHVWCAFLDAVMPIITVLGEGGWVWIVIAVLFLFMPKYRKAGVTMAFALILMLILNDGILKNVFARPRPFNFEPFEALYAVFPQGADGKPELLVGLPSSFSFPSGHTSSSFAAAFAILLNKKWKAGVPALLLAALIGFSRNYLMVHYPTDVLFGALMGVLYAVLAYFLIARFVYPPFDKHIGQKVDAARERRFGKKQKADKAA</sequence>
<reference evidence="3" key="2">
    <citation type="journal article" date="2021" name="PeerJ">
        <title>Extensive microbial diversity within the chicken gut microbiome revealed by metagenomics and culture.</title>
        <authorList>
            <person name="Gilroy R."/>
            <person name="Ravi A."/>
            <person name="Getino M."/>
            <person name="Pursley I."/>
            <person name="Horton D.L."/>
            <person name="Alikhan N.F."/>
            <person name="Baker D."/>
            <person name="Gharbi K."/>
            <person name="Hall N."/>
            <person name="Watson M."/>
            <person name="Adriaenssens E.M."/>
            <person name="Foster-Nyarko E."/>
            <person name="Jarju S."/>
            <person name="Secka A."/>
            <person name="Antonio M."/>
            <person name="Oren A."/>
            <person name="Chaudhuri R.R."/>
            <person name="La Ragione R."/>
            <person name="Hildebrand F."/>
            <person name="Pallen M.J."/>
        </authorList>
    </citation>
    <scope>NUCLEOTIDE SEQUENCE</scope>
    <source>
        <strain evidence="3">ChiGjej1B1-19959</strain>
    </source>
</reference>
<dbReference type="InterPro" id="IPR000326">
    <property type="entry name" value="PAP2/HPO"/>
</dbReference>
<feature type="transmembrane region" description="Helical" evidence="1">
    <location>
        <begin position="59"/>
        <end position="78"/>
    </location>
</feature>
<proteinExistence type="predicted"/>
<dbReference type="AlphaFoldDB" id="A0A9D1IGM1"/>
<dbReference type="SMART" id="SM00014">
    <property type="entry name" value="acidPPc"/>
    <property type="match status" value="1"/>
</dbReference>
<accession>A0A9D1IGM1</accession>
<feature type="transmembrane region" description="Helical" evidence="1">
    <location>
        <begin position="144"/>
        <end position="163"/>
    </location>
</feature>
<evidence type="ECO:0000259" key="2">
    <source>
        <dbReference type="SMART" id="SM00014"/>
    </source>
</evidence>
<dbReference type="PANTHER" id="PTHR14969:SF13">
    <property type="entry name" value="AT30094P"/>
    <property type="match status" value="1"/>
</dbReference>
<protein>
    <submittedName>
        <fullName evidence="3">Phosphatase PAP2 family protein</fullName>
    </submittedName>
</protein>
<comment type="caution">
    <text evidence="3">The sequence shown here is derived from an EMBL/GenBank/DDBJ whole genome shotgun (WGS) entry which is preliminary data.</text>
</comment>
<dbReference type="Gene3D" id="1.20.144.10">
    <property type="entry name" value="Phosphatidic acid phosphatase type 2/haloperoxidase"/>
    <property type="match status" value="2"/>
</dbReference>
<feature type="transmembrane region" description="Helical" evidence="1">
    <location>
        <begin position="169"/>
        <end position="192"/>
    </location>
</feature>
<dbReference type="InterPro" id="IPR036938">
    <property type="entry name" value="PAP2/HPO_sf"/>
</dbReference>
<name>A0A9D1IGM1_9FIRM</name>
<dbReference type="Proteomes" id="UP000824071">
    <property type="component" value="Unassembled WGS sequence"/>
</dbReference>
<dbReference type="EMBL" id="DVMW01000026">
    <property type="protein sequence ID" value="HIU35692.1"/>
    <property type="molecule type" value="Genomic_DNA"/>
</dbReference>
<evidence type="ECO:0000313" key="4">
    <source>
        <dbReference type="Proteomes" id="UP000824071"/>
    </source>
</evidence>
<dbReference type="SUPFAM" id="SSF48317">
    <property type="entry name" value="Acid phosphatase/Vanadium-dependent haloperoxidase"/>
    <property type="match status" value="1"/>
</dbReference>
<dbReference type="Pfam" id="PF01569">
    <property type="entry name" value="PAP2"/>
    <property type="match status" value="1"/>
</dbReference>
<feature type="transmembrane region" description="Helical" evidence="1">
    <location>
        <begin position="28"/>
        <end position="52"/>
    </location>
</feature>
<gene>
    <name evidence="3" type="ORF">IAC53_03685</name>
</gene>